<evidence type="ECO:0000313" key="2">
    <source>
        <dbReference type="Proteomes" id="UP000191040"/>
    </source>
</evidence>
<dbReference type="AlphaFoldDB" id="A0A1T4YWZ4"/>
<name>A0A1T4YWZ4_9ACTN</name>
<keyword evidence="2" id="KW-1185">Reference proteome</keyword>
<dbReference type="SUPFAM" id="SSF54637">
    <property type="entry name" value="Thioesterase/thiol ester dehydrase-isomerase"/>
    <property type="match status" value="1"/>
</dbReference>
<accession>A0A1T4YWZ4</accession>
<dbReference type="EMBL" id="LT796768">
    <property type="protein sequence ID" value="SKB06163.1"/>
    <property type="molecule type" value="Genomic_DNA"/>
</dbReference>
<dbReference type="STRING" id="1736691.SAMN06295964_1209"/>
<protein>
    <submittedName>
        <fullName evidence="1">Acyl dehydratase</fullName>
    </submittedName>
</protein>
<sequence length="143" mass="15087">MTDLTTRTFASVSVGEALPVVTYPLTVHRLVVAAGSTRDHTAIHHNDDHARATGAPGMYASAILLQGMWERSVRDWAGPGARIAALRGFRMRRFTVVGSLVEVHGEVVSLQPSRSGGLVELAMSTVVDGTITVGPGSVLVALD</sequence>
<organism evidence="1 2">
    <name type="scientific">Aeromicrobium choanae</name>
    <dbReference type="NCBI Taxonomy" id="1736691"/>
    <lineage>
        <taxon>Bacteria</taxon>
        <taxon>Bacillati</taxon>
        <taxon>Actinomycetota</taxon>
        <taxon>Actinomycetes</taxon>
        <taxon>Propionibacteriales</taxon>
        <taxon>Nocardioidaceae</taxon>
        <taxon>Aeromicrobium</taxon>
    </lineage>
</organism>
<proteinExistence type="predicted"/>
<gene>
    <name evidence="1" type="ORF">SAMN06295964_1209</name>
</gene>
<dbReference type="RefSeq" id="WP_078699314.1">
    <property type="nucleotide sequence ID" value="NZ_LT796768.1"/>
</dbReference>
<dbReference type="Gene3D" id="3.10.129.10">
    <property type="entry name" value="Hotdog Thioesterase"/>
    <property type="match status" value="1"/>
</dbReference>
<evidence type="ECO:0000313" key="1">
    <source>
        <dbReference type="EMBL" id="SKB06163.1"/>
    </source>
</evidence>
<reference evidence="2" key="1">
    <citation type="submission" date="2017-02" db="EMBL/GenBank/DDBJ databases">
        <authorList>
            <person name="Varghese N."/>
            <person name="Submissions S."/>
        </authorList>
    </citation>
    <scope>NUCLEOTIDE SEQUENCE [LARGE SCALE GENOMIC DNA]</scope>
    <source>
        <strain evidence="2">9H-4</strain>
    </source>
</reference>
<dbReference type="InterPro" id="IPR029069">
    <property type="entry name" value="HotDog_dom_sf"/>
</dbReference>
<dbReference type="Proteomes" id="UP000191040">
    <property type="component" value="Chromosome I"/>
</dbReference>